<dbReference type="InterPro" id="IPR006206">
    <property type="entry name" value="Mevalonate/galactokinase"/>
</dbReference>
<keyword evidence="1" id="KW-0547">Nucleotide-binding</keyword>
<dbReference type="InterPro" id="IPR036554">
    <property type="entry name" value="GHMP_kinase_C_sf"/>
</dbReference>
<comment type="caution">
    <text evidence="4">The sequence shown here is derived from an EMBL/GenBank/DDBJ whole genome shotgun (WGS) entry which is preliminary data.</text>
</comment>
<evidence type="ECO:0000256" key="2">
    <source>
        <dbReference type="ARBA" id="ARBA00022840"/>
    </source>
</evidence>
<dbReference type="AlphaFoldDB" id="A0AAN7N2W2"/>
<dbReference type="GO" id="GO:0006012">
    <property type="term" value="P:galactose metabolic process"/>
    <property type="evidence" value="ECO:0007669"/>
    <property type="project" value="TreeGrafter"/>
</dbReference>
<feature type="domain" description="GHMP kinase C-terminal" evidence="3">
    <location>
        <begin position="167"/>
        <end position="241"/>
    </location>
</feature>
<dbReference type="PANTHER" id="PTHR10457:SF7">
    <property type="entry name" value="GALACTOKINASE-RELATED"/>
    <property type="match status" value="1"/>
</dbReference>
<evidence type="ECO:0000259" key="3">
    <source>
        <dbReference type="Pfam" id="PF08544"/>
    </source>
</evidence>
<organism evidence="4 5">
    <name type="scientific">Mycteria americana</name>
    <name type="common">Wood stork</name>
    <dbReference type="NCBI Taxonomy" id="33587"/>
    <lineage>
        <taxon>Eukaryota</taxon>
        <taxon>Metazoa</taxon>
        <taxon>Chordata</taxon>
        <taxon>Craniata</taxon>
        <taxon>Vertebrata</taxon>
        <taxon>Euteleostomi</taxon>
        <taxon>Archelosauria</taxon>
        <taxon>Archosauria</taxon>
        <taxon>Dinosauria</taxon>
        <taxon>Saurischia</taxon>
        <taxon>Theropoda</taxon>
        <taxon>Coelurosauria</taxon>
        <taxon>Aves</taxon>
        <taxon>Neognathae</taxon>
        <taxon>Neoaves</taxon>
        <taxon>Aequornithes</taxon>
        <taxon>Ciconiiformes</taxon>
        <taxon>Ciconiidae</taxon>
        <taxon>Mycteria</taxon>
    </lineage>
</organism>
<dbReference type="Gene3D" id="3.30.230.10">
    <property type="match status" value="1"/>
</dbReference>
<dbReference type="GO" id="GO:0004335">
    <property type="term" value="F:galactokinase activity"/>
    <property type="evidence" value="ECO:0007669"/>
    <property type="project" value="TreeGrafter"/>
</dbReference>
<dbReference type="PANTHER" id="PTHR10457">
    <property type="entry name" value="MEVALONATE KINASE/GALACTOKINASE"/>
    <property type="match status" value="1"/>
</dbReference>
<protein>
    <recommendedName>
        <fullName evidence="3">GHMP kinase C-terminal domain-containing protein</fullName>
    </recommendedName>
</protein>
<dbReference type="EMBL" id="JAUNZN010000005">
    <property type="protein sequence ID" value="KAK4820678.1"/>
    <property type="molecule type" value="Genomic_DNA"/>
</dbReference>
<dbReference type="Pfam" id="PF08544">
    <property type="entry name" value="GHMP_kinases_C"/>
    <property type="match status" value="1"/>
</dbReference>
<name>A0AAN7N2W2_MYCAM</name>
<dbReference type="Gene3D" id="1.20.1440.340">
    <property type="match status" value="1"/>
</dbReference>
<dbReference type="FunFam" id="1.20.1440.340:FF:000001">
    <property type="entry name" value="N-acetylgalactosamine kinase isoform 2"/>
    <property type="match status" value="1"/>
</dbReference>
<keyword evidence="2" id="KW-0067">ATP-binding</keyword>
<accession>A0AAN7N2W2</accession>
<reference evidence="4 5" key="1">
    <citation type="journal article" date="2023" name="J. Hered.">
        <title>Chromosome-level genome of the wood stork (Mycteria americana) provides insight into avian chromosome evolution.</title>
        <authorList>
            <person name="Flamio R. Jr."/>
            <person name="Ramstad K.M."/>
        </authorList>
    </citation>
    <scope>NUCLEOTIDE SEQUENCE [LARGE SCALE GENOMIC DNA]</scope>
    <source>
        <strain evidence="4">JAX WOST 10</strain>
    </source>
</reference>
<evidence type="ECO:0000313" key="5">
    <source>
        <dbReference type="Proteomes" id="UP001333110"/>
    </source>
</evidence>
<dbReference type="Proteomes" id="UP001333110">
    <property type="component" value="Unassembled WGS sequence"/>
</dbReference>
<evidence type="ECO:0000256" key="1">
    <source>
        <dbReference type="ARBA" id="ARBA00022741"/>
    </source>
</evidence>
<gene>
    <name evidence="4" type="ORF">QYF61_003086</name>
</gene>
<dbReference type="InterPro" id="IPR014721">
    <property type="entry name" value="Ribsml_uS5_D2-typ_fold_subgr"/>
</dbReference>
<keyword evidence="5" id="KW-1185">Reference proteome</keyword>
<dbReference type="GO" id="GO:0005829">
    <property type="term" value="C:cytosol"/>
    <property type="evidence" value="ECO:0007669"/>
    <property type="project" value="TreeGrafter"/>
</dbReference>
<evidence type="ECO:0000313" key="4">
    <source>
        <dbReference type="EMBL" id="KAK4820678.1"/>
    </source>
</evidence>
<dbReference type="GO" id="GO:0005524">
    <property type="term" value="F:ATP binding"/>
    <property type="evidence" value="ECO:0007669"/>
    <property type="project" value="UniProtKB-KW"/>
</dbReference>
<dbReference type="PIRSF" id="PIRSF000530">
    <property type="entry name" value="Galactokinase"/>
    <property type="match status" value="1"/>
</dbReference>
<sequence>MDQSICFLAEEGTAKLIEFSPLRATDVRLPRGAAFVIANSCVEMNKAATSHYNIRVMECRLATKLLSKSKGLDWEKMSRLYDVQTKLGVSLEEMLTIVEEVLHPEPYSTEEICKCLGITPEELRSQILSQNTQDVSTFKLYQRAKHVYSEAARVLEFKKICNEAPANAIQLLGELMNQSYISCREMYECSCPELDRLVDICLQFGAIGSRLTGAGWGGCTVSMVPTDKLSTFLKNVKKAYYQTDIQRLALENNSLFATKPGRGALVFVEA</sequence>
<dbReference type="InterPro" id="IPR013750">
    <property type="entry name" value="GHMP_kinase_C_dom"/>
</dbReference>
<dbReference type="SUPFAM" id="SSF55060">
    <property type="entry name" value="GHMP Kinase, C-terminal domain"/>
    <property type="match status" value="1"/>
</dbReference>
<proteinExistence type="predicted"/>